<evidence type="ECO:0008006" key="5">
    <source>
        <dbReference type="Google" id="ProtNLM"/>
    </source>
</evidence>
<sequence length="101" mass="11702">MLDIVAQRGYNNCMKLKESTVRARIEPDLKEEVEKILNEMGISTTEAIRIFMNQVRLHKGIPYPLRVPNKSTEIALEETTDYKSLSSYKSTKNLRKDLDLE</sequence>
<keyword evidence="2" id="KW-1277">Toxin-antitoxin system</keyword>
<comment type="caution">
    <text evidence="3">The sequence shown here is derived from an EMBL/GenBank/DDBJ whole genome shotgun (WGS) entry which is preliminary data.</text>
</comment>
<organism evidence="3 4">
    <name type="scientific">Candidatus Scalindua arabica</name>
    <dbReference type="NCBI Taxonomy" id="1127984"/>
    <lineage>
        <taxon>Bacteria</taxon>
        <taxon>Pseudomonadati</taxon>
        <taxon>Planctomycetota</taxon>
        <taxon>Candidatus Brocadiia</taxon>
        <taxon>Candidatus Brocadiales</taxon>
        <taxon>Candidatus Scalinduaceae</taxon>
        <taxon>Candidatus Scalindua</taxon>
    </lineage>
</organism>
<dbReference type="Pfam" id="PF04221">
    <property type="entry name" value="RelB"/>
    <property type="match status" value="1"/>
</dbReference>
<comment type="similarity">
    <text evidence="1">Belongs to the RelB/DinJ antitoxin family.</text>
</comment>
<dbReference type="PANTHER" id="PTHR38781">
    <property type="entry name" value="ANTITOXIN DINJ-RELATED"/>
    <property type="match status" value="1"/>
</dbReference>
<dbReference type="GO" id="GO:0006355">
    <property type="term" value="P:regulation of DNA-templated transcription"/>
    <property type="evidence" value="ECO:0007669"/>
    <property type="project" value="InterPro"/>
</dbReference>
<protein>
    <recommendedName>
        <fullName evidence="5">DNA-damage-inducible protein J</fullName>
    </recommendedName>
</protein>
<proteinExistence type="inferred from homology"/>
<dbReference type="EMBL" id="JAANXD010000015">
    <property type="protein sequence ID" value="MBS1257204.1"/>
    <property type="molecule type" value="Genomic_DNA"/>
</dbReference>
<evidence type="ECO:0000256" key="2">
    <source>
        <dbReference type="ARBA" id="ARBA00022649"/>
    </source>
</evidence>
<evidence type="ECO:0000313" key="3">
    <source>
        <dbReference type="EMBL" id="MBS1257204.1"/>
    </source>
</evidence>
<dbReference type="GO" id="GO:0000987">
    <property type="term" value="F:cis-regulatory region sequence-specific DNA binding"/>
    <property type="evidence" value="ECO:0007669"/>
    <property type="project" value="InterPro"/>
</dbReference>
<dbReference type="NCBIfam" id="TIGR02384">
    <property type="entry name" value="RelB_DinJ"/>
    <property type="match status" value="1"/>
</dbReference>
<dbReference type="InterPro" id="IPR026262">
    <property type="entry name" value="DinJ"/>
</dbReference>
<reference evidence="3" key="1">
    <citation type="journal article" date="2021" name="ISME J.">
        <title>Fine-scale metabolic discontinuity in a stratified prokaryote microbiome of a Red Sea deep halocline.</title>
        <authorList>
            <person name="Michoud G."/>
            <person name="Ngugi D.K."/>
            <person name="Barozzi A."/>
            <person name="Merlino G."/>
            <person name="Calleja M.L."/>
            <person name="Delgado-Huertas A."/>
            <person name="Moran X.A.G."/>
            <person name="Daffonchio D."/>
        </authorList>
    </citation>
    <scope>NUCLEOTIDE SEQUENCE</scope>
    <source>
        <strain evidence="3">SuakinDeep_MAG55_1</strain>
    </source>
</reference>
<evidence type="ECO:0000256" key="1">
    <source>
        <dbReference type="ARBA" id="ARBA00010562"/>
    </source>
</evidence>
<dbReference type="InterPro" id="IPR013321">
    <property type="entry name" value="Arc_rbn_hlx_hlx"/>
</dbReference>
<dbReference type="GO" id="GO:0015643">
    <property type="term" value="F:toxic substance binding"/>
    <property type="evidence" value="ECO:0007669"/>
    <property type="project" value="InterPro"/>
</dbReference>
<dbReference type="PANTHER" id="PTHR38781:SF1">
    <property type="entry name" value="ANTITOXIN DINJ-RELATED"/>
    <property type="match status" value="1"/>
</dbReference>
<gene>
    <name evidence="3" type="ORF">MAG551_00240</name>
</gene>
<dbReference type="Proteomes" id="UP000722750">
    <property type="component" value="Unassembled WGS sequence"/>
</dbReference>
<name>A0A942A2Q2_9BACT</name>
<dbReference type="AlphaFoldDB" id="A0A942A2Q2"/>
<dbReference type="InterPro" id="IPR007337">
    <property type="entry name" value="RelB/DinJ"/>
</dbReference>
<dbReference type="Gene3D" id="1.10.1220.10">
    <property type="entry name" value="Met repressor-like"/>
    <property type="match status" value="1"/>
</dbReference>
<dbReference type="GO" id="GO:0044010">
    <property type="term" value="P:single-species biofilm formation"/>
    <property type="evidence" value="ECO:0007669"/>
    <property type="project" value="InterPro"/>
</dbReference>
<dbReference type="PIRSF" id="PIRSF003108">
    <property type="entry name" value="DinJ"/>
    <property type="match status" value="1"/>
</dbReference>
<evidence type="ECO:0000313" key="4">
    <source>
        <dbReference type="Proteomes" id="UP000722750"/>
    </source>
</evidence>
<accession>A0A942A2Q2</accession>
<dbReference type="GO" id="GO:0006351">
    <property type="term" value="P:DNA-templated transcription"/>
    <property type="evidence" value="ECO:0007669"/>
    <property type="project" value="TreeGrafter"/>
</dbReference>